<reference evidence="2 3" key="1">
    <citation type="journal article" date="2005" name="Nature">
        <title>The genome of the social amoeba Dictyostelium discoideum.</title>
        <authorList>
            <consortium name="The Dictyostelium discoideum Sequencing Consortium"/>
            <person name="Eichinger L."/>
            <person name="Pachebat J.A."/>
            <person name="Glockner G."/>
            <person name="Rajandream M.A."/>
            <person name="Sucgang R."/>
            <person name="Berriman M."/>
            <person name="Song J."/>
            <person name="Olsen R."/>
            <person name="Szafranski K."/>
            <person name="Xu Q."/>
            <person name="Tunggal B."/>
            <person name="Kummerfeld S."/>
            <person name="Madera M."/>
            <person name="Konfortov B.A."/>
            <person name="Rivero F."/>
            <person name="Bankier A.T."/>
            <person name="Lehmann R."/>
            <person name="Hamlin N."/>
            <person name="Davies R."/>
            <person name="Gaudet P."/>
            <person name="Fey P."/>
            <person name="Pilcher K."/>
            <person name="Chen G."/>
            <person name="Saunders D."/>
            <person name="Sodergren E."/>
            <person name="Davis P."/>
            <person name="Kerhornou A."/>
            <person name="Nie X."/>
            <person name="Hall N."/>
            <person name="Anjard C."/>
            <person name="Hemphill L."/>
            <person name="Bason N."/>
            <person name="Farbrother P."/>
            <person name="Desany B."/>
            <person name="Just E."/>
            <person name="Morio T."/>
            <person name="Rost R."/>
            <person name="Churcher C."/>
            <person name="Cooper J."/>
            <person name="Haydock S."/>
            <person name="van Driessche N."/>
            <person name="Cronin A."/>
            <person name="Goodhead I."/>
            <person name="Muzny D."/>
            <person name="Mourier T."/>
            <person name="Pain A."/>
            <person name="Lu M."/>
            <person name="Harper D."/>
            <person name="Lindsay R."/>
            <person name="Hauser H."/>
            <person name="James K."/>
            <person name="Quiles M."/>
            <person name="Madan Babu M."/>
            <person name="Saito T."/>
            <person name="Buchrieser C."/>
            <person name="Wardroper A."/>
            <person name="Felder M."/>
            <person name="Thangavelu M."/>
            <person name="Johnson D."/>
            <person name="Knights A."/>
            <person name="Loulseged H."/>
            <person name="Mungall K."/>
            <person name="Oliver K."/>
            <person name="Price C."/>
            <person name="Quail M.A."/>
            <person name="Urushihara H."/>
            <person name="Hernandez J."/>
            <person name="Rabbinowitsch E."/>
            <person name="Steffen D."/>
            <person name="Sanders M."/>
            <person name="Ma J."/>
            <person name="Kohara Y."/>
            <person name="Sharp S."/>
            <person name="Simmonds M."/>
            <person name="Spiegler S."/>
            <person name="Tivey A."/>
            <person name="Sugano S."/>
            <person name="White B."/>
            <person name="Walker D."/>
            <person name="Woodward J."/>
            <person name="Winckler T."/>
            <person name="Tanaka Y."/>
            <person name="Shaulsky G."/>
            <person name="Schleicher M."/>
            <person name="Weinstock G."/>
            <person name="Rosenthal A."/>
            <person name="Cox E.C."/>
            <person name="Chisholm R.L."/>
            <person name="Gibbs R."/>
            <person name="Loomis W.F."/>
            <person name="Platzer M."/>
            <person name="Kay R.R."/>
            <person name="Williams J."/>
            <person name="Dear P.H."/>
            <person name="Noegel A.A."/>
            <person name="Barrell B."/>
            <person name="Kuspa A."/>
        </authorList>
    </citation>
    <scope>NUCLEOTIDE SEQUENCE [LARGE SCALE GENOMIC DNA]</scope>
    <source>
        <strain evidence="2 3">AX4</strain>
    </source>
</reference>
<evidence type="ECO:0000313" key="2">
    <source>
        <dbReference type="EMBL" id="EAL61583.1"/>
    </source>
</evidence>
<dbReference type="EMBL" id="AAFI02000182">
    <property type="protein sequence ID" value="EAL61583.1"/>
    <property type="molecule type" value="Genomic_DNA"/>
</dbReference>
<gene>
    <name evidence="2" type="ORF">DDB_G0291774</name>
</gene>
<keyword evidence="3" id="KW-1185">Reference proteome</keyword>
<dbReference type="InterPro" id="IPR009878">
    <property type="entry name" value="Phlebovirus_G2_fusion"/>
</dbReference>
<protein>
    <recommendedName>
        <fullName evidence="1">Phlebovirus glycoprotein G2 fusion domain-containing protein</fullName>
    </recommendedName>
</protein>
<proteinExistence type="predicted"/>
<dbReference type="AlphaFoldDB" id="Q54E78"/>
<evidence type="ECO:0000313" key="3">
    <source>
        <dbReference type="Proteomes" id="UP000002195"/>
    </source>
</evidence>
<dbReference type="eggNOG" id="ENOG502RDEK">
    <property type="taxonomic scope" value="Eukaryota"/>
</dbReference>
<dbReference type="Pfam" id="PF07245">
    <property type="entry name" value="Phlebovirus_G2"/>
    <property type="match status" value="1"/>
</dbReference>
<dbReference type="KEGG" id="ddi:DDB_G0291774"/>
<feature type="domain" description="Phlebovirus glycoprotein G2 fusion" evidence="1">
    <location>
        <begin position="5"/>
        <end position="175"/>
    </location>
</feature>
<dbReference type="Proteomes" id="UP000002195">
    <property type="component" value="Unassembled WGS sequence"/>
</dbReference>
<name>Q54E78_DICDI</name>
<dbReference type="HOGENOM" id="CLU_848445_0_0_1"/>
<dbReference type="GeneID" id="8628314"/>
<dbReference type="OMA" id="ESCKNCL"/>
<dbReference type="FunCoup" id="Q54E78">
    <property type="interactions" value="877"/>
</dbReference>
<organism evidence="2 3">
    <name type="scientific">Dictyostelium discoideum</name>
    <name type="common">Social amoeba</name>
    <dbReference type="NCBI Taxonomy" id="44689"/>
    <lineage>
        <taxon>Eukaryota</taxon>
        <taxon>Amoebozoa</taxon>
        <taxon>Evosea</taxon>
        <taxon>Eumycetozoa</taxon>
        <taxon>Dictyostelia</taxon>
        <taxon>Dictyosteliales</taxon>
        <taxon>Dictyosteliaceae</taxon>
        <taxon>Dictyostelium</taxon>
    </lineage>
</organism>
<accession>Q54E78</accession>
<dbReference type="VEuPathDB" id="AmoebaDB:DDB_G0291774"/>
<dbReference type="PaxDb" id="44689-DDB0219691"/>
<dbReference type="InParanoid" id="Q54E78"/>
<evidence type="ECO:0000259" key="1">
    <source>
        <dbReference type="Pfam" id="PF07245"/>
    </source>
</evidence>
<sequence>MVMDESKQSIALLRLKITDYHMESDKKFLYSTSCFEPVISQRTQCDGSGSCGTGVCGGIQPSDIDCKGLLRDYAATHYPGNSYCTSTHTNFDCGCYIKPLNTICDYHRVALSPRPPYYDVHEITNVQVKYNVELFLDDKKLSVGTSDSSQIKYSFDGSFVPDLTLKSRKLVQMGNDFYDLSGAADRGGGVPGQFGDFQGTSINDLKNSIHSNIKFAHGIISNVNSVRNGHKVSIKADISKPGCNVLPNGGVKFPTRIGDLLYSADKDGVLYGYPSQHSPINIYLTIPNKNIISFTKIIKEVCPIAQNLILKESCKNCLSEASFFFFTY</sequence>
<dbReference type="RefSeq" id="XP_629984.1">
    <property type="nucleotide sequence ID" value="XM_629982.1"/>
</dbReference>
<comment type="caution">
    <text evidence="2">The sequence shown here is derived from an EMBL/GenBank/DDBJ whole genome shotgun (WGS) entry which is preliminary data.</text>
</comment>
<dbReference type="dictyBase" id="DDB_G0291774"/>